<evidence type="ECO:0000313" key="2">
    <source>
        <dbReference type="EMBL" id="EMB30716.1"/>
    </source>
</evidence>
<dbReference type="EMBL" id="AGDV01000021">
    <property type="protein sequence ID" value="EMB30716.1"/>
    <property type="molecule type" value="Genomic_DNA"/>
</dbReference>
<feature type="domain" description="Transcription regulator PadR N-terminal" evidence="1">
    <location>
        <begin position="16"/>
        <end position="89"/>
    </location>
</feature>
<reference evidence="2" key="1">
    <citation type="submission" date="2012-01" db="EMBL/GenBank/DDBJ databases">
        <title>The Genome Sequence of Treponema denticola H-22.</title>
        <authorList>
            <consortium name="The Broad Institute Genome Sequencing Platform"/>
            <person name="Earl A."/>
            <person name="Ward D."/>
            <person name="Feldgarden M."/>
            <person name="Gevers D."/>
            <person name="Blanton J.M."/>
            <person name="Fenno C.J."/>
            <person name="Baranova O.V."/>
            <person name="Mathney J."/>
            <person name="Dewhirst F.E."/>
            <person name="Izard J."/>
            <person name="Young S.K."/>
            <person name="Zeng Q."/>
            <person name="Gargeya S."/>
            <person name="Fitzgerald M."/>
            <person name="Haas B."/>
            <person name="Abouelleil A."/>
            <person name="Alvarado L."/>
            <person name="Arachchi H.M."/>
            <person name="Berlin A."/>
            <person name="Chapman S.B."/>
            <person name="Gearin G."/>
            <person name="Goldberg J."/>
            <person name="Griggs A."/>
            <person name="Gujja S."/>
            <person name="Hansen M."/>
            <person name="Heiman D."/>
            <person name="Howarth C."/>
            <person name="Larimer J."/>
            <person name="Lui A."/>
            <person name="MacDonald P.J.P."/>
            <person name="McCowen C."/>
            <person name="Montmayeur A."/>
            <person name="Murphy C."/>
            <person name="Neiman D."/>
            <person name="Pearson M."/>
            <person name="Priest M."/>
            <person name="Roberts A."/>
            <person name="Saif S."/>
            <person name="Shea T."/>
            <person name="Sisk P."/>
            <person name="Stolte C."/>
            <person name="Sykes S."/>
            <person name="Wortman J."/>
            <person name="Nusbaum C."/>
            <person name="Birren B."/>
        </authorList>
    </citation>
    <scope>NUCLEOTIDE SEQUENCE [LARGE SCALE GENOMIC DNA]</scope>
    <source>
        <strain evidence="2">H-22</strain>
    </source>
</reference>
<dbReference type="InterPro" id="IPR052509">
    <property type="entry name" value="Metal_resp_DNA-bind_regulator"/>
</dbReference>
<gene>
    <name evidence="2" type="ORF">HMPREF9726_02401</name>
</gene>
<accession>A0A0E2E3P5</accession>
<dbReference type="Gene3D" id="1.10.10.10">
    <property type="entry name" value="Winged helix-like DNA-binding domain superfamily/Winged helix DNA-binding domain"/>
    <property type="match status" value="1"/>
</dbReference>
<protein>
    <recommendedName>
        <fullName evidence="1">Transcription regulator PadR N-terminal domain-containing protein</fullName>
    </recommendedName>
</protein>
<proteinExistence type="predicted"/>
<dbReference type="PANTHER" id="PTHR33169:SF14">
    <property type="entry name" value="TRANSCRIPTIONAL REGULATOR RV3488"/>
    <property type="match status" value="1"/>
</dbReference>
<dbReference type="HOGENOM" id="CLU_063440_3_3_12"/>
<dbReference type="AlphaFoldDB" id="A0A0E2E3P5"/>
<dbReference type="InterPro" id="IPR036388">
    <property type="entry name" value="WH-like_DNA-bd_sf"/>
</dbReference>
<evidence type="ECO:0000259" key="1">
    <source>
        <dbReference type="Pfam" id="PF03551"/>
    </source>
</evidence>
<dbReference type="PATRIC" id="fig|999432.5.peg.2496"/>
<dbReference type="Pfam" id="PF03551">
    <property type="entry name" value="PadR"/>
    <property type="match status" value="1"/>
</dbReference>
<dbReference type="InterPro" id="IPR005149">
    <property type="entry name" value="Tscrpt_reg_PadR_N"/>
</dbReference>
<comment type="caution">
    <text evidence="2">The sequence shown here is derived from an EMBL/GenBank/DDBJ whole genome shotgun (WGS) entry which is preliminary data.</text>
</comment>
<dbReference type="SUPFAM" id="SSF46785">
    <property type="entry name" value="Winged helix' DNA-binding domain"/>
    <property type="match status" value="1"/>
</dbReference>
<dbReference type="Proteomes" id="UP000011705">
    <property type="component" value="Chromosome"/>
</dbReference>
<dbReference type="PANTHER" id="PTHR33169">
    <property type="entry name" value="PADR-FAMILY TRANSCRIPTIONAL REGULATOR"/>
    <property type="match status" value="1"/>
</dbReference>
<name>A0A0E2E3P5_TREDN</name>
<dbReference type="InterPro" id="IPR036390">
    <property type="entry name" value="WH_DNA-bd_sf"/>
</dbReference>
<dbReference type="RefSeq" id="WP_002685918.1">
    <property type="nucleotide sequence ID" value="NZ_CM001795.1"/>
</dbReference>
<sequence length="108" mass="12395">MLNKQEILRGLTDTLILGQLYSKDSYGYEINKQIHQKSSSLFQLTEATLYTAFRRLEAAGLLTSYWGDGDTGARRRYYSITKTGKKLYRENVNDWEEFSAAISGLLEL</sequence>
<organism evidence="2">
    <name type="scientific">Treponema denticola H-22</name>
    <dbReference type="NCBI Taxonomy" id="999432"/>
    <lineage>
        <taxon>Bacteria</taxon>
        <taxon>Pseudomonadati</taxon>
        <taxon>Spirochaetota</taxon>
        <taxon>Spirochaetia</taxon>
        <taxon>Spirochaetales</taxon>
        <taxon>Treponemataceae</taxon>
        <taxon>Treponema</taxon>
    </lineage>
</organism>